<sequence>MLANLSEFIRKPQETLAKVAKLYAPGIMLLKLGQSTTVIISCPNITKEILQTNDLLFSDRTVPSIITTLDHHTYSLPFLPICPLWKDLKKICNEQLFSNKVLDLSQGLRRKKLLDLLDDMPLSFTQASSWLDKLIDKRLELREEENYVTNNDILDALLDVSQEDSKRMDRKKIRHFLLDLLVAGTDTTAYGLERTMTEVLNGPEVMFKAKQELEENIGRGNPIDESDIAKLPYLQAIVKESLRLHPPAPKKSQG</sequence>
<evidence type="ECO:0000313" key="3">
    <source>
        <dbReference type="Proteomes" id="UP001341840"/>
    </source>
</evidence>
<dbReference type="PANTHER" id="PTHR47950:SF16">
    <property type="entry name" value="CYTOCHROME P450 FAMILY PROTEIN"/>
    <property type="match status" value="1"/>
</dbReference>
<reference evidence="2 3" key="1">
    <citation type="journal article" date="2023" name="Plants (Basel)">
        <title>Bridging the Gap: Combining Genomics and Transcriptomics Approaches to Understand Stylosanthes scabra, an Orphan Legume from the Brazilian Caatinga.</title>
        <authorList>
            <person name="Ferreira-Neto J.R.C."/>
            <person name="da Silva M.D."/>
            <person name="Binneck E."/>
            <person name="de Melo N.F."/>
            <person name="da Silva R.H."/>
            <person name="de Melo A.L.T.M."/>
            <person name="Pandolfi V."/>
            <person name="Bustamante F.O."/>
            <person name="Brasileiro-Vidal A.C."/>
            <person name="Benko-Iseppon A.M."/>
        </authorList>
    </citation>
    <scope>NUCLEOTIDE SEQUENCE [LARGE SCALE GENOMIC DNA]</scope>
    <source>
        <tissue evidence="2">Leaves</tissue>
    </source>
</reference>
<dbReference type="PANTHER" id="PTHR47950">
    <property type="entry name" value="CYTOCHROME P450, FAMILY 76, SUBFAMILY C, POLYPEPTIDE 5-RELATED"/>
    <property type="match status" value="1"/>
</dbReference>
<dbReference type="EMBL" id="JASCZI010242406">
    <property type="protein sequence ID" value="MED6210958.1"/>
    <property type="molecule type" value="Genomic_DNA"/>
</dbReference>
<keyword evidence="3" id="KW-1185">Reference proteome</keyword>
<accession>A0ABU6YPG3</accession>
<evidence type="ECO:0008006" key="4">
    <source>
        <dbReference type="Google" id="ProtNLM"/>
    </source>
</evidence>
<dbReference type="InterPro" id="IPR036396">
    <property type="entry name" value="Cyt_P450_sf"/>
</dbReference>
<proteinExistence type="inferred from homology"/>
<protein>
    <recommendedName>
        <fullName evidence="4">Cytochrome P450</fullName>
    </recommendedName>
</protein>
<dbReference type="InterPro" id="IPR001128">
    <property type="entry name" value="Cyt_P450"/>
</dbReference>
<dbReference type="Pfam" id="PF00067">
    <property type="entry name" value="p450"/>
    <property type="match status" value="2"/>
</dbReference>
<dbReference type="Gene3D" id="1.10.630.10">
    <property type="entry name" value="Cytochrome P450"/>
    <property type="match status" value="2"/>
</dbReference>
<name>A0ABU6YPG3_9FABA</name>
<comment type="similarity">
    <text evidence="1">Belongs to the cytochrome P450 family.</text>
</comment>
<evidence type="ECO:0000256" key="1">
    <source>
        <dbReference type="ARBA" id="ARBA00010617"/>
    </source>
</evidence>
<comment type="caution">
    <text evidence="2">The sequence shown here is derived from an EMBL/GenBank/DDBJ whole genome shotgun (WGS) entry which is preliminary data.</text>
</comment>
<dbReference type="SUPFAM" id="SSF48264">
    <property type="entry name" value="Cytochrome P450"/>
    <property type="match status" value="1"/>
</dbReference>
<evidence type="ECO:0000313" key="2">
    <source>
        <dbReference type="EMBL" id="MED6210958.1"/>
    </source>
</evidence>
<organism evidence="2 3">
    <name type="scientific">Stylosanthes scabra</name>
    <dbReference type="NCBI Taxonomy" id="79078"/>
    <lineage>
        <taxon>Eukaryota</taxon>
        <taxon>Viridiplantae</taxon>
        <taxon>Streptophyta</taxon>
        <taxon>Embryophyta</taxon>
        <taxon>Tracheophyta</taxon>
        <taxon>Spermatophyta</taxon>
        <taxon>Magnoliopsida</taxon>
        <taxon>eudicotyledons</taxon>
        <taxon>Gunneridae</taxon>
        <taxon>Pentapetalae</taxon>
        <taxon>rosids</taxon>
        <taxon>fabids</taxon>
        <taxon>Fabales</taxon>
        <taxon>Fabaceae</taxon>
        <taxon>Papilionoideae</taxon>
        <taxon>50 kb inversion clade</taxon>
        <taxon>dalbergioids sensu lato</taxon>
        <taxon>Dalbergieae</taxon>
        <taxon>Pterocarpus clade</taxon>
        <taxon>Stylosanthes</taxon>
    </lineage>
</organism>
<dbReference type="Proteomes" id="UP001341840">
    <property type="component" value="Unassembled WGS sequence"/>
</dbReference>
<gene>
    <name evidence="2" type="ORF">PIB30_069051</name>
</gene>